<protein>
    <submittedName>
        <fullName evidence="4">GNAT family N-acetyltransferase</fullName>
        <ecNumber evidence="4">2.3.1.-</ecNumber>
    </submittedName>
</protein>
<dbReference type="SUPFAM" id="SSF55729">
    <property type="entry name" value="Acyl-CoA N-acyltransferases (Nat)"/>
    <property type="match status" value="1"/>
</dbReference>
<keyword evidence="1 4" id="KW-0808">Transferase</keyword>
<keyword evidence="5" id="KW-1185">Reference proteome</keyword>
<reference evidence="5" key="1">
    <citation type="journal article" date="2019" name="Int. J. Syst. Evol. Microbiol.">
        <title>The Global Catalogue of Microorganisms (GCM) 10K type strain sequencing project: providing services to taxonomists for standard genome sequencing and annotation.</title>
        <authorList>
            <consortium name="The Broad Institute Genomics Platform"/>
            <consortium name="The Broad Institute Genome Sequencing Center for Infectious Disease"/>
            <person name="Wu L."/>
            <person name="Ma J."/>
        </authorList>
    </citation>
    <scope>NUCLEOTIDE SEQUENCE [LARGE SCALE GENOMIC DNA]</scope>
    <source>
        <strain evidence="5">CGMCC 1.16031</strain>
    </source>
</reference>
<dbReference type="Pfam" id="PF00583">
    <property type="entry name" value="Acetyltransf_1"/>
    <property type="match status" value="1"/>
</dbReference>
<dbReference type="RefSeq" id="WP_371414261.1">
    <property type="nucleotide sequence ID" value="NZ_JBHSUS010000001.1"/>
</dbReference>
<dbReference type="Proteomes" id="UP001596364">
    <property type="component" value="Unassembled WGS sequence"/>
</dbReference>
<accession>A0ABW1XMU5</accession>
<dbReference type="InterPro" id="IPR050680">
    <property type="entry name" value="YpeA/RimI_acetyltransf"/>
</dbReference>
<evidence type="ECO:0000313" key="4">
    <source>
        <dbReference type="EMBL" id="MFC6441496.1"/>
    </source>
</evidence>
<evidence type="ECO:0000313" key="5">
    <source>
        <dbReference type="Proteomes" id="UP001596364"/>
    </source>
</evidence>
<proteinExistence type="predicted"/>
<sequence>MTMDIQVTQADYNNERHRQHIPLLLNAYACDPMGGGTPLTEQVMQNLVTRLQALPHAFSVLAYVNGEPAGLANCFEGFSTFACKPLINIHDICVRAEFRGLGVSQKLLAKVEELARQRECCKITLEVLSNNHVAKSAYQKYGFAGYELDPTAGSAVFWQKSLTY</sequence>
<feature type="domain" description="N-acetyltransferase" evidence="3">
    <location>
        <begin position="1"/>
        <end position="163"/>
    </location>
</feature>
<evidence type="ECO:0000256" key="1">
    <source>
        <dbReference type="ARBA" id="ARBA00022679"/>
    </source>
</evidence>
<dbReference type="EMBL" id="JBHSUS010000001">
    <property type="protein sequence ID" value="MFC6441496.1"/>
    <property type="molecule type" value="Genomic_DNA"/>
</dbReference>
<dbReference type="PANTHER" id="PTHR43420">
    <property type="entry name" value="ACETYLTRANSFERASE"/>
    <property type="match status" value="1"/>
</dbReference>
<dbReference type="Gene3D" id="3.40.630.30">
    <property type="match status" value="1"/>
</dbReference>
<gene>
    <name evidence="4" type="ORF">ACFP85_15185</name>
</gene>
<evidence type="ECO:0000256" key="2">
    <source>
        <dbReference type="ARBA" id="ARBA00023315"/>
    </source>
</evidence>
<dbReference type="CDD" id="cd04301">
    <property type="entry name" value="NAT_SF"/>
    <property type="match status" value="1"/>
</dbReference>
<dbReference type="GO" id="GO:0016746">
    <property type="term" value="F:acyltransferase activity"/>
    <property type="evidence" value="ECO:0007669"/>
    <property type="project" value="UniProtKB-KW"/>
</dbReference>
<dbReference type="PROSITE" id="PS51186">
    <property type="entry name" value="GNAT"/>
    <property type="match status" value="1"/>
</dbReference>
<name>A0ABW1XMU5_9ALTE</name>
<organism evidence="4 5">
    <name type="scientific">Pseudobowmanella zhangzhouensis</name>
    <dbReference type="NCBI Taxonomy" id="1537679"/>
    <lineage>
        <taxon>Bacteria</taxon>
        <taxon>Pseudomonadati</taxon>
        <taxon>Pseudomonadota</taxon>
        <taxon>Gammaproteobacteria</taxon>
        <taxon>Alteromonadales</taxon>
        <taxon>Alteromonadaceae</taxon>
    </lineage>
</organism>
<dbReference type="EC" id="2.3.1.-" evidence="4"/>
<dbReference type="InterPro" id="IPR000182">
    <property type="entry name" value="GNAT_dom"/>
</dbReference>
<dbReference type="InterPro" id="IPR016181">
    <property type="entry name" value="Acyl_CoA_acyltransferase"/>
</dbReference>
<keyword evidence="2 4" id="KW-0012">Acyltransferase</keyword>
<dbReference type="PANTHER" id="PTHR43420:SF44">
    <property type="entry name" value="ACETYLTRANSFERASE YPEA"/>
    <property type="match status" value="1"/>
</dbReference>
<evidence type="ECO:0000259" key="3">
    <source>
        <dbReference type="PROSITE" id="PS51186"/>
    </source>
</evidence>
<comment type="caution">
    <text evidence="4">The sequence shown here is derived from an EMBL/GenBank/DDBJ whole genome shotgun (WGS) entry which is preliminary data.</text>
</comment>